<evidence type="ECO:0000313" key="6">
    <source>
        <dbReference type="Proteomes" id="UP000688137"/>
    </source>
</evidence>
<dbReference type="Pfam" id="PF14844">
    <property type="entry name" value="PH_BEACH"/>
    <property type="match status" value="1"/>
</dbReference>
<accession>A0A8S1QEK2</accession>
<proteinExistence type="predicted"/>
<name>A0A8S1QEK2_PARPR</name>
<sequence>MIIDYVKYIIMFQDKYGKTVSEFNQKYNIVANPFQLRFEEGLLNYKYNSLLGQFQDCLLQDIRAAIMTAQRGYLSRKVLKHYFKELPQQLRAEYYGSLLTLYKESLRQQQQNMFYFSGMGSGMKVEKVTWPFVEGFGFCIWIQVENINYELFNEQNMGVQKIISVHGQGQQGGGGLECFILRGSVYYRIIPAIYQEPDNGAILIGQLKNGMNFIGISHECQKKFTSSHLTLYFNNEQSKTMTLDFPRLNQTIALTRFTICENLFGTAQCIIIMNQSSTKIKTIQSVYGQLQMDFKQLKTLPACLDKYFERIMSIYIPEFTDGNHVIDVMGNCNATLLTKSGAVMADKNKFHFSGGFKLYYVMLHLSGTLYKQINQAQLNLSIMFEVINHILKNNHQLQAEAFNSQFFLTVASIIISFERPLINTKCVELLIEIKSIIGDNRLLDHFFIHILWNPKLHQKCISDQVFSKYLQLACQVYLQNPQHYQHFISSKDILDMLVFAYTENQCCDYHFNDYEESFQMQFLEKIFYLFNQQSDISEHLILFDQYLLSKISPCLLLQIFTILKSLLVDNEDQGIKTNFILQTWDQNNIVDSLLFIFKSTPYYDIRAMIIYFLHLIFQQQFPNHKLQTHQAIEYITNAIEPLIELSRSSIVQPIKKEQLQQQQQGDFDELKNLGTQFLNNDYESVPQAPSMTNRRKPPQGFFDNQQRPPPRAQSIPAPETEKSKSPSFSVDQKGKKKFHIKIDTDAINALYNFGGEQGKKNAFDHEAFNKELAEINRLAKACHMYMQGHREPEEPYVESPKQQEQFVESPKQQQQQTVVRQPPMSTKNSQAPKQQFQQELTQIKEVSSSSMSIQQVEQVQKKKIQSFASVYNQLMSWMIDKLKIGENESIMIEERDQIKNEGIINAIMKIVAFSIEDNLKAQILQDLLCLCKSHQGNSILILGQATFQNELLKILSSQEDQNLIYEIGSRLHTTLIVQVLKSEFIGANYVYELLKWGVDCNQKLVELQMNVIIDQLYDLCKNFQTDSLLWKNIIQTALYLIELKQHYPQLIKKFNKFYDLIHKDYIINGNTEEQIDQIQKCFNHPELAQKVQSFFNTKIQNHQIYEIIIESTHQDNLQQLLNTYAITLEICQSEISYGLAHILSKCRNQQNFKEFIKFLCYIIFVSKERNQPSLLRKFMIDLYQEFETVLESLLAKSFQDDSILDQLIDQISNSNTLKKEIQIKVNIPQQWSMESIVSPQKVSRDVQQLGENRYIEIEERKSQWIYKESEKERIGRNKYHKSLNSLFLNDGWLSQGQGCIQRNDLVQDIIQEEFVKNKYFNIKISKMITKSFARPYIKSIPIIPDILRNKPVYQTPQTAPIILGHEIDKFEQLYGQRQSTNSQAVQAATQLLNMGKAFGNNIKNAVKTIANQKIQAIDNFKQFGENTFKGKKVLVINGLYVYYALMSLTNTHILLQYEFLRSEGSHAALGVFELRDDQKLIKKYSIYNLVLIIKKKYLQKRTALEIFFIDGKSLFINICDQNDLDEISSKLLNYRKSHQAPYFNQSKTTDPVKLLEKQGYLQKWNKQQMSNFKYLLLLNNLASRSYNDLTQYPVFPWVICEPKDVQIEQEPSVKIYPEGQFRAMQKTMGALGNNQRIKSYIERFEQSEQGGEIPAFHYGSHYSSLAITSQFLIRLEPFTTIAKEIQGNKFDIPDRLFYSLVESFRCATEDIADVRELIPEMFCLPEMFLNLQNLQFGKTQNGIVVNNVQLPKWANNNPWRFVTGQRCALESEEIQRNLPEWIDLIFGFKQRGKEAEKNLNIYFYVTYDQQLTLQMMEENRLSIEAQVVNFGITPLQLFLKPHIGRQINTEHHFVSNSQELKVYRPQNKKKVPNTMKPIIDLQQASNRAIVKIKWISDVRLICIRKEGKIDYLKWSSQTDVQANQPPFQCGLEREKQFNFEKPQTELFNIWDVSAQLSSYPLLVFNQGKLFICGGYHLGKLIIIGDNNQIIDIYQIHTSTITTLASDKKESIIISGDKSGHVILWNVDKQKDIYKLHAKCMYFDHQNQINCIYVSTSMKLFATGCTGGYIYLYNLYNGQLMRSFIHPNKNPINSIIMSNRPLFCIVFYSAYDHQLYSYSINGFLLEVQQEQSSSLIDCQIMRNNLFSDIMVYGTENGELVRRSLPYLQQLKRFQISAKSPVLSISCSKDKKFFICGCNDGEISVMAEPQQNK</sequence>
<dbReference type="InterPro" id="IPR023362">
    <property type="entry name" value="PH-BEACH_dom"/>
</dbReference>
<feature type="compositionally biased region" description="Polar residues" evidence="2">
    <location>
        <begin position="817"/>
        <end position="833"/>
    </location>
</feature>
<dbReference type="PANTHER" id="PTHR13743">
    <property type="entry name" value="BEIGE/BEACH-RELATED"/>
    <property type="match status" value="1"/>
</dbReference>
<evidence type="ECO:0000313" key="5">
    <source>
        <dbReference type="EMBL" id="CAD8113391.1"/>
    </source>
</evidence>
<gene>
    <name evidence="5" type="ORF">PPRIM_AZ9-3.1.T1550036</name>
</gene>
<dbReference type="InterPro" id="IPR050865">
    <property type="entry name" value="BEACH_Domain"/>
</dbReference>
<reference evidence="5" key="1">
    <citation type="submission" date="2021-01" db="EMBL/GenBank/DDBJ databases">
        <authorList>
            <consortium name="Genoscope - CEA"/>
            <person name="William W."/>
        </authorList>
    </citation>
    <scope>NUCLEOTIDE SEQUENCE</scope>
</reference>
<dbReference type="PROSITE" id="PS50082">
    <property type="entry name" value="WD_REPEATS_2"/>
    <property type="match status" value="1"/>
</dbReference>
<evidence type="ECO:0000259" key="3">
    <source>
        <dbReference type="PROSITE" id="PS50197"/>
    </source>
</evidence>
<dbReference type="PANTHER" id="PTHR13743:SF112">
    <property type="entry name" value="BEACH DOMAIN-CONTAINING PROTEIN"/>
    <property type="match status" value="1"/>
</dbReference>
<evidence type="ECO:0000259" key="4">
    <source>
        <dbReference type="PROSITE" id="PS51783"/>
    </source>
</evidence>
<dbReference type="SMART" id="SM01026">
    <property type="entry name" value="Beach"/>
    <property type="match status" value="1"/>
</dbReference>
<feature type="compositionally biased region" description="Polar residues" evidence="2">
    <location>
        <begin position="682"/>
        <end position="692"/>
    </location>
</feature>
<protein>
    <submittedName>
        <fullName evidence="5">Uncharacterized protein</fullName>
    </submittedName>
</protein>
<dbReference type="EMBL" id="CAJJDM010000160">
    <property type="protein sequence ID" value="CAD8113391.1"/>
    <property type="molecule type" value="Genomic_DNA"/>
</dbReference>
<organism evidence="5 6">
    <name type="scientific">Paramecium primaurelia</name>
    <dbReference type="NCBI Taxonomy" id="5886"/>
    <lineage>
        <taxon>Eukaryota</taxon>
        <taxon>Sar</taxon>
        <taxon>Alveolata</taxon>
        <taxon>Ciliophora</taxon>
        <taxon>Intramacronucleata</taxon>
        <taxon>Oligohymenophorea</taxon>
        <taxon>Peniculida</taxon>
        <taxon>Parameciidae</taxon>
        <taxon>Paramecium</taxon>
    </lineage>
</organism>
<dbReference type="PROSITE" id="PS50197">
    <property type="entry name" value="BEACH"/>
    <property type="match status" value="1"/>
</dbReference>
<dbReference type="OMA" id="QWIYKES"/>
<evidence type="ECO:0000256" key="2">
    <source>
        <dbReference type="SAM" id="MobiDB-lite"/>
    </source>
</evidence>
<dbReference type="InterPro" id="IPR046851">
    <property type="entry name" value="NBCH_WD40"/>
</dbReference>
<comment type="caution">
    <text evidence="5">The sequence shown here is derived from an EMBL/GenBank/DDBJ whole genome shotgun (WGS) entry which is preliminary data.</text>
</comment>
<feature type="region of interest" description="Disordered" evidence="2">
    <location>
        <begin position="789"/>
        <end position="833"/>
    </location>
</feature>
<dbReference type="InterPro" id="IPR000409">
    <property type="entry name" value="BEACH_dom"/>
</dbReference>
<dbReference type="Proteomes" id="UP000688137">
    <property type="component" value="Unassembled WGS sequence"/>
</dbReference>
<dbReference type="PROSITE" id="PS51783">
    <property type="entry name" value="PH_BEACH"/>
    <property type="match status" value="1"/>
</dbReference>
<evidence type="ECO:0000256" key="1">
    <source>
        <dbReference type="PROSITE-ProRule" id="PRU00221"/>
    </source>
</evidence>
<dbReference type="CDD" id="cd06071">
    <property type="entry name" value="Beach"/>
    <property type="match status" value="1"/>
</dbReference>
<dbReference type="SMART" id="SM00320">
    <property type="entry name" value="WD40"/>
    <property type="match status" value="3"/>
</dbReference>
<keyword evidence="6" id="KW-1185">Reference proteome</keyword>
<feature type="region of interest" description="Disordered" evidence="2">
    <location>
        <begin position="682"/>
        <end position="734"/>
    </location>
</feature>
<feature type="domain" description="BEACH-type PH" evidence="4">
    <location>
        <begin position="1422"/>
        <end position="1532"/>
    </location>
</feature>
<feature type="domain" description="BEACH" evidence="3">
    <location>
        <begin position="1549"/>
        <end position="1845"/>
    </location>
</feature>
<dbReference type="InterPro" id="IPR001680">
    <property type="entry name" value="WD40_rpt"/>
</dbReference>
<dbReference type="Pfam" id="PF02138">
    <property type="entry name" value="Beach"/>
    <property type="match status" value="1"/>
</dbReference>
<feature type="repeat" description="WD" evidence="1">
    <location>
        <begin position="1993"/>
        <end position="2034"/>
    </location>
</feature>
<dbReference type="Pfam" id="PF20426">
    <property type="entry name" value="NBCH_WD40"/>
    <property type="match status" value="1"/>
</dbReference>
<keyword evidence="1" id="KW-0853">WD repeat</keyword>